<dbReference type="InterPro" id="IPR036280">
    <property type="entry name" value="Multihaem_cyt_sf"/>
</dbReference>
<evidence type="ECO:0000313" key="3">
    <source>
        <dbReference type="EMBL" id="KKK75524.1"/>
    </source>
</evidence>
<dbReference type="EMBL" id="LAZR01055824">
    <property type="protein sequence ID" value="KKK75524.1"/>
    <property type="molecule type" value="Genomic_DNA"/>
</dbReference>
<organism evidence="3">
    <name type="scientific">marine sediment metagenome</name>
    <dbReference type="NCBI Taxonomy" id="412755"/>
    <lineage>
        <taxon>unclassified sequences</taxon>
        <taxon>metagenomes</taxon>
        <taxon>ecological metagenomes</taxon>
    </lineage>
</organism>
<dbReference type="Gene3D" id="1.10.1130.10">
    <property type="entry name" value="Flavocytochrome C3, Chain A"/>
    <property type="match status" value="2"/>
</dbReference>
<sequence length="392" mass="42767">PKSPAHDVNSMELCDKCHHETVMAMRMGVHQHAGEEKLKDGRNAVMPCSTCHGESIHGVLKADDSRSPVFLDNQVDLCGGCHEEDLKTYQESVHGKGLYESGLAVTASCASCHGAHGIFYANNLLSTLHTTNVASTCGKCHRFIEQRLQASVHGQANGVGHDADRAAPGGKRKKTPSCTSCHQGHDLPDPKSAEFRLQLPNRCGNCHVDLSSQYAMSLHGQLTDLGYGPGAKCSDCHGAHDILAVDDPNSSLAGENRVRTCRKCHPYAVENFAGFHPHADHADAENNPLLHHVHLFMEILLYSVFGCFGLHTALWFLRSLVHTLKHGRPKRLVPGEKAYLRFQPIHRILHVVMVVSFLGLALTGLPLKYSGHHWAKLVARGLGGFDSTSVLH</sequence>
<feature type="non-terminal residue" evidence="3">
    <location>
        <position position="392"/>
    </location>
</feature>
<evidence type="ECO:0000256" key="1">
    <source>
        <dbReference type="SAM" id="MobiDB-lite"/>
    </source>
</evidence>
<keyword evidence="2" id="KW-0472">Membrane</keyword>
<protein>
    <submittedName>
        <fullName evidence="3">Uncharacterized protein</fullName>
    </submittedName>
</protein>
<dbReference type="AlphaFoldDB" id="A0A0F9AAK4"/>
<gene>
    <name evidence="3" type="ORF">LCGC14_2872850</name>
</gene>
<name>A0A0F9AAK4_9ZZZZ</name>
<dbReference type="SUPFAM" id="SSF48695">
    <property type="entry name" value="Multiheme cytochromes"/>
    <property type="match status" value="1"/>
</dbReference>
<reference evidence="3" key="1">
    <citation type="journal article" date="2015" name="Nature">
        <title>Complex archaea that bridge the gap between prokaryotes and eukaryotes.</title>
        <authorList>
            <person name="Spang A."/>
            <person name="Saw J.H."/>
            <person name="Jorgensen S.L."/>
            <person name="Zaremba-Niedzwiedzka K."/>
            <person name="Martijn J."/>
            <person name="Lind A.E."/>
            <person name="van Eijk R."/>
            <person name="Schleper C."/>
            <person name="Guy L."/>
            <person name="Ettema T.J."/>
        </authorList>
    </citation>
    <scope>NUCLEOTIDE SEQUENCE</scope>
</reference>
<accession>A0A0F9AAK4</accession>
<feature type="non-terminal residue" evidence="3">
    <location>
        <position position="1"/>
    </location>
</feature>
<feature type="region of interest" description="Disordered" evidence="1">
    <location>
        <begin position="155"/>
        <end position="187"/>
    </location>
</feature>
<keyword evidence="2" id="KW-0812">Transmembrane</keyword>
<dbReference type="Gene3D" id="1.20.950.20">
    <property type="entry name" value="Transmembrane di-heme cytochromes, Chain C"/>
    <property type="match status" value="1"/>
</dbReference>
<keyword evidence="2" id="KW-1133">Transmembrane helix</keyword>
<feature type="transmembrane region" description="Helical" evidence="2">
    <location>
        <begin position="299"/>
        <end position="321"/>
    </location>
</feature>
<proteinExistence type="predicted"/>
<comment type="caution">
    <text evidence="3">The sequence shown here is derived from an EMBL/GenBank/DDBJ whole genome shotgun (WGS) entry which is preliminary data.</text>
</comment>
<evidence type="ECO:0000256" key="2">
    <source>
        <dbReference type="SAM" id="Phobius"/>
    </source>
</evidence>
<feature type="transmembrane region" description="Helical" evidence="2">
    <location>
        <begin position="348"/>
        <end position="367"/>
    </location>
</feature>